<dbReference type="Pfam" id="PF12802">
    <property type="entry name" value="MarR_2"/>
    <property type="match status" value="1"/>
</dbReference>
<dbReference type="Proteomes" id="UP001163882">
    <property type="component" value="Chromosome"/>
</dbReference>
<dbReference type="PRINTS" id="PR00598">
    <property type="entry name" value="HTHMARR"/>
</dbReference>
<dbReference type="EMBL" id="CP107716">
    <property type="protein sequence ID" value="UYQ72677.1"/>
    <property type="molecule type" value="Genomic_DNA"/>
</dbReference>
<feature type="domain" description="HTH marR-type" evidence="4">
    <location>
        <begin position="18"/>
        <end position="151"/>
    </location>
</feature>
<dbReference type="PANTHER" id="PTHR42756">
    <property type="entry name" value="TRANSCRIPTIONAL REGULATOR, MARR"/>
    <property type="match status" value="1"/>
</dbReference>
<dbReference type="SUPFAM" id="SSF46785">
    <property type="entry name" value="Winged helix' DNA-binding domain"/>
    <property type="match status" value="1"/>
</dbReference>
<name>A0ABY6IPZ0_9HYPH</name>
<protein>
    <submittedName>
        <fullName evidence="5">MarR family transcriptional regulator</fullName>
    </submittedName>
</protein>
<accession>A0ABY6IPZ0</accession>
<keyword evidence="1" id="KW-0805">Transcription regulation</keyword>
<gene>
    <name evidence="5" type="ORF">OF122_02535</name>
</gene>
<sequence>MDRKTDRVTNAGNEPESAGDVLGYKLRMAQILAFRAFEERLTDYGRAPRYLGLLAAIRQEPGLSQNRLAEMVALGRSSLVNILDQLEADDLLVRKPAPGDRRRNGVWLTDKGNQTVDALLREARKEEELLTKGLAAEDVLALKTFLDRIIDNLRML</sequence>
<dbReference type="InterPro" id="IPR000835">
    <property type="entry name" value="HTH_MarR-typ"/>
</dbReference>
<keyword evidence="2" id="KW-0238">DNA-binding</keyword>
<evidence type="ECO:0000313" key="5">
    <source>
        <dbReference type="EMBL" id="UYQ72677.1"/>
    </source>
</evidence>
<evidence type="ECO:0000313" key="6">
    <source>
        <dbReference type="Proteomes" id="UP001163882"/>
    </source>
</evidence>
<organism evidence="5 6">
    <name type="scientific">Pelagibacterium flavum</name>
    <dbReference type="NCBI Taxonomy" id="2984530"/>
    <lineage>
        <taxon>Bacteria</taxon>
        <taxon>Pseudomonadati</taxon>
        <taxon>Pseudomonadota</taxon>
        <taxon>Alphaproteobacteria</taxon>
        <taxon>Hyphomicrobiales</taxon>
        <taxon>Devosiaceae</taxon>
        <taxon>Pelagibacterium</taxon>
    </lineage>
</organism>
<proteinExistence type="predicted"/>
<dbReference type="RefSeq" id="WP_264226287.1">
    <property type="nucleotide sequence ID" value="NZ_CP107716.1"/>
</dbReference>
<reference evidence="5" key="1">
    <citation type="submission" date="2022-10" db="EMBL/GenBank/DDBJ databases">
        <title>YIM 151497 complete genome.</title>
        <authorList>
            <person name="Chen X."/>
        </authorList>
    </citation>
    <scope>NUCLEOTIDE SEQUENCE</scope>
    <source>
        <strain evidence="5">YIM 151497</strain>
    </source>
</reference>
<evidence type="ECO:0000256" key="1">
    <source>
        <dbReference type="ARBA" id="ARBA00023015"/>
    </source>
</evidence>
<evidence type="ECO:0000259" key="4">
    <source>
        <dbReference type="PROSITE" id="PS50995"/>
    </source>
</evidence>
<keyword evidence="6" id="KW-1185">Reference proteome</keyword>
<dbReference type="Gene3D" id="1.10.10.10">
    <property type="entry name" value="Winged helix-like DNA-binding domain superfamily/Winged helix DNA-binding domain"/>
    <property type="match status" value="1"/>
</dbReference>
<keyword evidence="3" id="KW-0804">Transcription</keyword>
<dbReference type="InterPro" id="IPR036390">
    <property type="entry name" value="WH_DNA-bd_sf"/>
</dbReference>
<dbReference type="PROSITE" id="PS50995">
    <property type="entry name" value="HTH_MARR_2"/>
    <property type="match status" value="1"/>
</dbReference>
<dbReference type="InterPro" id="IPR023187">
    <property type="entry name" value="Tscrpt_reg_MarR-type_CS"/>
</dbReference>
<evidence type="ECO:0000256" key="2">
    <source>
        <dbReference type="ARBA" id="ARBA00023125"/>
    </source>
</evidence>
<dbReference type="InterPro" id="IPR036388">
    <property type="entry name" value="WH-like_DNA-bd_sf"/>
</dbReference>
<dbReference type="PANTHER" id="PTHR42756:SF1">
    <property type="entry name" value="TRANSCRIPTIONAL REPRESSOR OF EMRAB OPERON"/>
    <property type="match status" value="1"/>
</dbReference>
<dbReference type="SMART" id="SM00347">
    <property type="entry name" value="HTH_MARR"/>
    <property type="match status" value="1"/>
</dbReference>
<evidence type="ECO:0000256" key="3">
    <source>
        <dbReference type="ARBA" id="ARBA00023163"/>
    </source>
</evidence>
<dbReference type="PROSITE" id="PS01117">
    <property type="entry name" value="HTH_MARR_1"/>
    <property type="match status" value="1"/>
</dbReference>